<dbReference type="VEuPathDB" id="FungiDB:RhiirA1_392860"/>
<dbReference type="VEuPathDB" id="FungiDB:RhiirFUN_016891"/>
<dbReference type="EMBL" id="LLXJ01000204">
    <property type="protein sequence ID" value="PKC13189.1"/>
    <property type="molecule type" value="Genomic_DNA"/>
</dbReference>
<evidence type="ECO:0000313" key="2">
    <source>
        <dbReference type="Proteomes" id="UP000232722"/>
    </source>
</evidence>
<protein>
    <submittedName>
        <fullName evidence="1">Uncharacterized protein</fullName>
    </submittedName>
</protein>
<reference evidence="1 2" key="1">
    <citation type="submission" date="2016-04" db="EMBL/GenBank/DDBJ databases">
        <title>Genome analyses suggest a sexual origin of heterokaryosis in a supposedly ancient asexual fungus.</title>
        <authorList>
            <person name="Ropars J."/>
            <person name="Sedzielewska K."/>
            <person name="Noel J."/>
            <person name="Charron P."/>
            <person name="Farinelli L."/>
            <person name="Marton T."/>
            <person name="Kruger M."/>
            <person name="Pelin A."/>
            <person name="Brachmann A."/>
            <person name="Corradi N."/>
        </authorList>
    </citation>
    <scope>NUCLEOTIDE SEQUENCE [LARGE SCALE GENOMIC DNA]</scope>
    <source>
        <strain evidence="1 2">A5</strain>
    </source>
</reference>
<accession>A0A2I1EDH5</accession>
<comment type="caution">
    <text evidence="1">The sequence shown here is derived from an EMBL/GenBank/DDBJ whole genome shotgun (WGS) entry which is preliminary data.</text>
</comment>
<dbReference type="Proteomes" id="UP000232722">
    <property type="component" value="Unassembled WGS sequence"/>
</dbReference>
<proteinExistence type="predicted"/>
<name>A0A2I1EDH5_9GLOM</name>
<sequence length="176" mass="20566">MDKLEKTDKMMFDKLEALHCLNKWEVLFIIWYCNFYLHLDFIKSKAREREARENGAGVTHSGSTEDTMMEAKFTRRIGPLLCPGRQARLLLPQTEPRPSNFVNTINIVVKLLDQTMFPVQARYLNEMIRDLGQLNLFNQIIGRNRNIIIREFNGQELRFDPPSNVGDLVHKDICIL</sequence>
<dbReference type="OrthoDB" id="2308014at2759"/>
<organism evidence="1 2">
    <name type="scientific">Rhizophagus irregularis</name>
    <dbReference type="NCBI Taxonomy" id="588596"/>
    <lineage>
        <taxon>Eukaryota</taxon>
        <taxon>Fungi</taxon>
        <taxon>Fungi incertae sedis</taxon>
        <taxon>Mucoromycota</taxon>
        <taxon>Glomeromycotina</taxon>
        <taxon>Glomeromycetes</taxon>
        <taxon>Glomerales</taxon>
        <taxon>Glomeraceae</taxon>
        <taxon>Rhizophagus</taxon>
    </lineage>
</organism>
<reference evidence="1 2" key="2">
    <citation type="submission" date="2017-09" db="EMBL/GenBank/DDBJ databases">
        <title>Extensive intraspecific genome diversity in a model arbuscular mycorrhizal fungus.</title>
        <authorList>
            <person name="Chen E.C."/>
            <person name="Morin E."/>
            <person name="Beaudet D."/>
            <person name="Noel J."/>
            <person name="Ndikumana S."/>
            <person name="Charron P."/>
            <person name="St-Onge C."/>
            <person name="Giorgi J."/>
            <person name="Grigoriev I.V."/>
            <person name="Roux C."/>
            <person name="Martin F.M."/>
            <person name="Corradi N."/>
        </authorList>
    </citation>
    <scope>NUCLEOTIDE SEQUENCE [LARGE SCALE GENOMIC DNA]</scope>
    <source>
        <strain evidence="1 2">A5</strain>
    </source>
</reference>
<dbReference type="AlphaFoldDB" id="A0A2I1EDH5"/>
<dbReference type="VEuPathDB" id="FungiDB:FUN_014205"/>
<gene>
    <name evidence="1" type="ORF">RhiirA5_410884</name>
</gene>
<evidence type="ECO:0000313" key="1">
    <source>
        <dbReference type="EMBL" id="PKC13189.1"/>
    </source>
</evidence>